<dbReference type="FunFam" id="2.102.10.10:FF:000016">
    <property type="entry name" value="Nitrite reductase/ring-hydroxylating ferredoxin subunit"/>
    <property type="match status" value="1"/>
</dbReference>
<dbReference type="CDD" id="cd03467">
    <property type="entry name" value="Rieske"/>
    <property type="match status" value="1"/>
</dbReference>
<feature type="region of interest" description="Disordered" evidence="5">
    <location>
        <begin position="36"/>
        <end position="79"/>
    </location>
</feature>
<comment type="caution">
    <text evidence="7">The sequence shown here is derived from an EMBL/GenBank/DDBJ whole genome shotgun (WGS) entry which is preliminary data.</text>
</comment>
<dbReference type="PROSITE" id="PS51296">
    <property type="entry name" value="RIESKE"/>
    <property type="match status" value="1"/>
</dbReference>
<reference evidence="7 8" key="1">
    <citation type="submission" date="2020-08" db="EMBL/GenBank/DDBJ databases">
        <title>Sequencing the genomes of 1000 actinobacteria strains.</title>
        <authorList>
            <person name="Klenk H.-P."/>
        </authorList>
    </citation>
    <scope>NUCLEOTIDE SEQUENCE [LARGE SCALE GENOMIC DNA]</scope>
    <source>
        <strain evidence="7 8">DSM 45886</strain>
    </source>
</reference>
<proteinExistence type="predicted"/>
<evidence type="ECO:0000256" key="5">
    <source>
        <dbReference type="SAM" id="MobiDB-lite"/>
    </source>
</evidence>
<sequence length="166" mass="16319">MSEDQAVPGSGARTRRVLLASAGAVGVAAVLAACGSDDSDGDAGREGTTGNGTGAPPTGSDPGSSGTAPGNSGALARTSDIPVGGGKIFAEQGVVITQPTAGEFKGFSALCTHKECPLSSVDGGTINCTCHGSKFSVVDGSVKVKPATEPLPEKKIKVEGDQIHLL</sequence>
<dbReference type="GO" id="GO:0004497">
    <property type="term" value="F:monooxygenase activity"/>
    <property type="evidence" value="ECO:0007669"/>
    <property type="project" value="UniProtKB-ARBA"/>
</dbReference>
<dbReference type="InterPro" id="IPR006311">
    <property type="entry name" value="TAT_signal"/>
</dbReference>
<dbReference type="RefSeq" id="WP_184537036.1">
    <property type="nucleotide sequence ID" value="NZ_JACHJW010000001.1"/>
</dbReference>
<evidence type="ECO:0000256" key="3">
    <source>
        <dbReference type="ARBA" id="ARBA00023004"/>
    </source>
</evidence>
<organism evidence="7 8">
    <name type="scientific">Micromonospora polyrhachis</name>
    <dbReference type="NCBI Taxonomy" id="1282883"/>
    <lineage>
        <taxon>Bacteria</taxon>
        <taxon>Bacillati</taxon>
        <taxon>Actinomycetota</taxon>
        <taxon>Actinomycetes</taxon>
        <taxon>Micromonosporales</taxon>
        <taxon>Micromonosporaceae</taxon>
        <taxon>Micromonospora</taxon>
    </lineage>
</organism>
<evidence type="ECO:0000313" key="8">
    <source>
        <dbReference type="Proteomes" id="UP000578819"/>
    </source>
</evidence>
<feature type="domain" description="Rieske" evidence="6">
    <location>
        <begin position="73"/>
        <end position="165"/>
    </location>
</feature>
<protein>
    <submittedName>
        <fullName evidence="7">Nitrite reductase/ring-hydroxylating ferredoxin subunit</fullName>
    </submittedName>
</protein>
<dbReference type="GO" id="GO:0046872">
    <property type="term" value="F:metal ion binding"/>
    <property type="evidence" value="ECO:0007669"/>
    <property type="project" value="UniProtKB-KW"/>
</dbReference>
<accession>A0A7W7WRU0</accession>
<keyword evidence="1" id="KW-0001">2Fe-2S</keyword>
<dbReference type="Proteomes" id="UP000578819">
    <property type="component" value="Unassembled WGS sequence"/>
</dbReference>
<dbReference type="PROSITE" id="PS51318">
    <property type="entry name" value="TAT"/>
    <property type="match status" value="1"/>
</dbReference>
<name>A0A7W7WRU0_9ACTN</name>
<evidence type="ECO:0000256" key="4">
    <source>
        <dbReference type="ARBA" id="ARBA00023014"/>
    </source>
</evidence>
<dbReference type="Pfam" id="PF00355">
    <property type="entry name" value="Rieske"/>
    <property type="match status" value="1"/>
</dbReference>
<dbReference type="GO" id="GO:0051537">
    <property type="term" value="F:2 iron, 2 sulfur cluster binding"/>
    <property type="evidence" value="ECO:0007669"/>
    <property type="project" value="UniProtKB-KW"/>
</dbReference>
<evidence type="ECO:0000256" key="2">
    <source>
        <dbReference type="ARBA" id="ARBA00022723"/>
    </source>
</evidence>
<feature type="compositionally biased region" description="Polar residues" evidence="5">
    <location>
        <begin position="61"/>
        <end position="70"/>
    </location>
</feature>
<evidence type="ECO:0000256" key="1">
    <source>
        <dbReference type="ARBA" id="ARBA00022714"/>
    </source>
</evidence>
<dbReference type="InterPro" id="IPR036922">
    <property type="entry name" value="Rieske_2Fe-2S_sf"/>
</dbReference>
<dbReference type="GO" id="GO:0016705">
    <property type="term" value="F:oxidoreductase activity, acting on paired donors, with incorporation or reduction of molecular oxygen"/>
    <property type="evidence" value="ECO:0007669"/>
    <property type="project" value="UniProtKB-ARBA"/>
</dbReference>
<evidence type="ECO:0000313" key="7">
    <source>
        <dbReference type="EMBL" id="MBB4961445.1"/>
    </source>
</evidence>
<gene>
    <name evidence="7" type="ORF">FHR38_005178</name>
</gene>
<dbReference type="InterPro" id="IPR017941">
    <property type="entry name" value="Rieske_2Fe-2S"/>
</dbReference>
<keyword evidence="2" id="KW-0479">Metal-binding</keyword>
<evidence type="ECO:0000259" key="6">
    <source>
        <dbReference type="PROSITE" id="PS51296"/>
    </source>
</evidence>
<keyword evidence="8" id="KW-1185">Reference proteome</keyword>
<dbReference type="Gene3D" id="2.102.10.10">
    <property type="entry name" value="Rieske [2Fe-2S] iron-sulphur domain"/>
    <property type="match status" value="1"/>
</dbReference>
<keyword evidence="4" id="KW-0411">Iron-sulfur</keyword>
<dbReference type="AlphaFoldDB" id="A0A7W7WRU0"/>
<dbReference type="EMBL" id="JACHJW010000001">
    <property type="protein sequence ID" value="MBB4961445.1"/>
    <property type="molecule type" value="Genomic_DNA"/>
</dbReference>
<dbReference type="SUPFAM" id="SSF50022">
    <property type="entry name" value="ISP domain"/>
    <property type="match status" value="1"/>
</dbReference>
<keyword evidence="3" id="KW-0408">Iron</keyword>